<dbReference type="InterPro" id="IPR042099">
    <property type="entry name" value="ANL_N_sf"/>
</dbReference>
<proteinExistence type="predicted"/>
<sequence>MSNVTLSDKTVAPPLWQPDVQFIADAGLTKFTEKARNISNLPLSTYQQLHQWSVENPETFWSLLWDECEIIGDKGTRILIHANDMLQARFFPDATLNYAENLLRSTGSDDALVFRGEDRVSFRLSHDQLRHQVSQLQQFMLAQGIQR</sequence>
<dbReference type="PANTHER" id="PTHR42921">
    <property type="entry name" value="ACETOACETYL-COA SYNTHETASE"/>
    <property type="match status" value="1"/>
</dbReference>
<evidence type="ECO:0000313" key="3">
    <source>
        <dbReference type="Proteomes" id="UP001597263"/>
    </source>
</evidence>
<reference evidence="3" key="1">
    <citation type="journal article" date="2019" name="Int. J. Syst. Evol. Microbiol.">
        <title>The Global Catalogue of Microorganisms (GCM) 10K type strain sequencing project: providing services to taxonomists for standard genome sequencing and annotation.</title>
        <authorList>
            <consortium name="The Broad Institute Genomics Platform"/>
            <consortium name="The Broad Institute Genome Sequencing Center for Infectious Disease"/>
            <person name="Wu L."/>
            <person name="Ma J."/>
        </authorList>
    </citation>
    <scope>NUCLEOTIDE SEQUENCE [LARGE SCALE GENOMIC DNA]</scope>
    <source>
        <strain evidence="3">CCUG 49584</strain>
    </source>
</reference>
<evidence type="ECO:0000259" key="1">
    <source>
        <dbReference type="Pfam" id="PF16177"/>
    </source>
</evidence>
<dbReference type="SUPFAM" id="SSF56801">
    <property type="entry name" value="Acetyl-CoA synthetase-like"/>
    <property type="match status" value="1"/>
</dbReference>
<dbReference type="InterPro" id="IPR032387">
    <property type="entry name" value="ACAS_N"/>
</dbReference>
<dbReference type="PANTHER" id="PTHR42921:SF1">
    <property type="entry name" value="ACETOACETYL-COA SYNTHETASE"/>
    <property type="match status" value="1"/>
</dbReference>
<dbReference type="Pfam" id="PF16177">
    <property type="entry name" value="ACAS_N"/>
    <property type="match status" value="1"/>
</dbReference>
<feature type="domain" description="Acetyl-coenzyme A synthetase N-terminal" evidence="1">
    <location>
        <begin position="46"/>
        <end position="101"/>
    </location>
</feature>
<name>A0ABW3V487_9HYPH</name>
<accession>A0ABW3V487</accession>
<dbReference type="RefSeq" id="WP_289387961.1">
    <property type="nucleotide sequence ID" value="NZ_JAUCBM010000008.1"/>
</dbReference>
<organism evidence="2 3">
    <name type="scientific">Pseudochrobactrum kiredjianiae</name>
    <dbReference type="NCBI Taxonomy" id="386305"/>
    <lineage>
        <taxon>Bacteria</taxon>
        <taxon>Pseudomonadati</taxon>
        <taxon>Pseudomonadota</taxon>
        <taxon>Alphaproteobacteria</taxon>
        <taxon>Hyphomicrobiales</taxon>
        <taxon>Brucellaceae</taxon>
        <taxon>Pseudochrobactrum</taxon>
    </lineage>
</organism>
<protein>
    <submittedName>
        <fullName evidence="2">Acetyl-coenzyme A synthetase N-terminal domain-containing protein</fullName>
    </submittedName>
</protein>
<keyword evidence="3" id="KW-1185">Reference proteome</keyword>
<comment type="caution">
    <text evidence="2">The sequence shown here is derived from an EMBL/GenBank/DDBJ whole genome shotgun (WGS) entry which is preliminary data.</text>
</comment>
<dbReference type="EMBL" id="JBHTMA010000034">
    <property type="protein sequence ID" value="MFD1227447.1"/>
    <property type="molecule type" value="Genomic_DNA"/>
</dbReference>
<dbReference type="Gene3D" id="3.40.50.12780">
    <property type="entry name" value="N-terminal domain of ligase-like"/>
    <property type="match status" value="1"/>
</dbReference>
<dbReference type="Proteomes" id="UP001597263">
    <property type="component" value="Unassembled WGS sequence"/>
</dbReference>
<evidence type="ECO:0000313" key="2">
    <source>
        <dbReference type="EMBL" id="MFD1227447.1"/>
    </source>
</evidence>
<gene>
    <name evidence="2" type="ORF">ACFQ35_09885</name>
</gene>